<evidence type="ECO:0000256" key="1">
    <source>
        <dbReference type="SAM" id="Coils"/>
    </source>
</evidence>
<feature type="compositionally biased region" description="Low complexity" evidence="2">
    <location>
        <begin position="87"/>
        <end position="98"/>
    </location>
</feature>
<sequence>MATHHHTQYVHYTPPGTHTSPPTSITPSLLNGNPTTSTAPSSSAAPVVTTVAPQDTTYIHPHRPRTTVQPQPQQTPQPQPPAPAPPQQSAAQPESPSPVAGSSQGPLIATGDWTKDLVHLAKTAELKKHALQLQLHTAHILSAHATLEQKSKSIQDVKEQKNKLDSERNRLLNSLRQVNEDRDKADMLESSLEKECTDLRTKISSLSGSDYAVAKRDVDRLRQELGQPPLPSLQNMLDEKNAQYLNERRLNGQSPPITSTPASSIPTTTITTSTSFSIPITPATHKRSATEDPSATPPIGKRPRGRPKGSKNKKSEDGAGAQGTM</sequence>
<feature type="compositionally biased region" description="Low complexity" evidence="2">
    <location>
        <begin position="254"/>
        <end position="283"/>
    </location>
</feature>
<reference evidence="3 4" key="1">
    <citation type="submission" date="2024-01" db="EMBL/GenBank/DDBJ databases">
        <title>A draft genome for the cacao thread blight pathogen Marasmiellus scandens.</title>
        <authorList>
            <person name="Baruah I.K."/>
            <person name="Leung J."/>
            <person name="Bukari Y."/>
            <person name="Amoako-Attah I."/>
            <person name="Meinhardt L.W."/>
            <person name="Bailey B.A."/>
            <person name="Cohen S.P."/>
        </authorList>
    </citation>
    <scope>NUCLEOTIDE SEQUENCE [LARGE SCALE GENOMIC DNA]</scope>
    <source>
        <strain evidence="3 4">GH-19</strain>
    </source>
</reference>
<evidence type="ECO:0000313" key="4">
    <source>
        <dbReference type="Proteomes" id="UP001498398"/>
    </source>
</evidence>
<feature type="region of interest" description="Disordered" evidence="2">
    <location>
        <begin position="1"/>
        <end position="108"/>
    </location>
</feature>
<name>A0ABR1JDW6_9AGAR</name>
<feature type="coiled-coil region" evidence="1">
    <location>
        <begin position="147"/>
        <end position="181"/>
    </location>
</feature>
<feature type="compositionally biased region" description="Pro residues" evidence="2">
    <location>
        <begin position="73"/>
        <end position="86"/>
    </location>
</feature>
<dbReference type="InterPro" id="IPR018482">
    <property type="entry name" value="Znf-C4H2"/>
</dbReference>
<protein>
    <submittedName>
        <fullName evidence="3">Uncharacterized protein</fullName>
    </submittedName>
</protein>
<proteinExistence type="predicted"/>
<dbReference type="Pfam" id="PF10146">
    <property type="entry name" value="zf-C4H2"/>
    <property type="match status" value="1"/>
</dbReference>
<comment type="caution">
    <text evidence="3">The sequence shown here is derived from an EMBL/GenBank/DDBJ whole genome shotgun (WGS) entry which is preliminary data.</text>
</comment>
<dbReference type="EMBL" id="JBANRG010000023">
    <property type="protein sequence ID" value="KAK7455195.1"/>
    <property type="molecule type" value="Genomic_DNA"/>
</dbReference>
<organism evidence="3 4">
    <name type="scientific">Marasmiellus scandens</name>
    <dbReference type="NCBI Taxonomy" id="2682957"/>
    <lineage>
        <taxon>Eukaryota</taxon>
        <taxon>Fungi</taxon>
        <taxon>Dikarya</taxon>
        <taxon>Basidiomycota</taxon>
        <taxon>Agaricomycotina</taxon>
        <taxon>Agaricomycetes</taxon>
        <taxon>Agaricomycetidae</taxon>
        <taxon>Agaricales</taxon>
        <taxon>Marasmiineae</taxon>
        <taxon>Omphalotaceae</taxon>
        <taxon>Marasmiellus</taxon>
    </lineage>
</organism>
<keyword evidence="1" id="KW-0175">Coiled coil</keyword>
<feature type="compositionally biased region" description="Basic residues" evidence="2">
    <location>
        <begin position="301"/>
        <end position="312"/>
    </location>
</feature>
<dbReference type="PANTHER" id="PTHR31058:SF2">
    <property type="entry name" value="ZINC FINGER C4H2 DOMAIN-CONTAINING PROTEIN"/>
    <property type="match status" value="1"/>
</dbReference>
<feature type="compositionally biased region" description="Low complexity" evidence="2">
    <location>
        <begin position="13"/>
        <end position="53"/>
    </location>
</feature>
<keyword evidence="4" id="KW-1185">Reference proteome</keyword>
<dbReference type="PANTHER" id="PTHR31058">
    <property type="entry name" value="ZINC FINGER C4H2 DOMAIN-CONTAINING PROTEIN"/>
    <property type="match status" value="1"/>
</dbReference>
<evidence type="ECO:0000256" key="2">
    <source>
        <dbReference type="SAM" id="MobiDB-lite"/>
    </source>
</evidence>
<feature type="region of interest" description="Disordered" evidence="2">
    <location>
        <begin position="250"/>
        <end position="325"/>
    </location>
</feature>
<evidence type="ECO:0000313" key="3">
    <source>
        <dbReference type="EMBL" id="KAK7455195.1"/>
    </source>
</evidence>
<dbReference type="Proteomes" id="UP001498398">
    <property type="component" value="Unassembled WGS sequence"/>
</dbReference>
<gene>
    <name evidence="3" type="ORF">VKT23_011068</name>
</gene>
<accession>A0ABR1JDW6</accession>